<name>A0AAD7VVS7_9ASCO</name>
<feature type="compositionally biased region" description="Polar residues" evidence="1">
    <location>
        <begin position="1"/>
        <end position="12"/>
    </location>
</feature>
<dbReference type="AlphaFoldDB" id="A0AAD7VVS7"/>
<dbReference type="PANTHER" id="PTHR28630">
    <property type="match status" value="1"/>
</dbReference>
<dbReference type="InterPro" id="IPR036249">
    <property type="entry name" value="Thioredoxin-like_sf"/>
</dbReference>
<reference evidence="2" key="1">
    <citation type="submission" date="2023-03" db="EMBL/GenBank/DDBJ databases">
        <title>Near-Complete genome sequence of Lipomyces tetrasporous NRRL Y-64009, an oleaginous yeast capable of growing on lignocellulosic hydrolysates.</title>
        <authorList>
            <consortium name="Lawrence Berkeley National Laboratory"/>
            <person name="Jagtap S.S."/>
            <person name="Liu J.-J."/>
            <person name="Walukiewicz H.E."/>
            <person name="Pangilinan J."/>
            <person name="Lipzen A."/>
            <person name="Ahrendt S."/>
            <person name="Koriabine M."/>
            <person name="Cobaugh K."/>
            <person name="Salamov A."/>
            <person name="Yoshinaga Y."/>
            <person name="Ng V."/>
            <person name="Daum C."/>
            <person name="Grigoriev I.V."/>
            <person name="Slininger P.J."/>
            <person name="Dien B.S."/>
            <person name="Jin Y.-S."/>
            <person name="Rao C.V."/>
        </authorList>
    </citation>
    <scope>NUCLEOTIDE SEQUENCE</scope>
    <source>
        <strain evidence="2">NRRL Y-64009</strain>
    </source>
</reference>
<comment type="caution">
    <text evidence="2">The sequence shown here is derived from an EMBL/GenBank/DDBJ whole genome shotgun (WGS) entry which is preliminary data.</text>
</comment>
<evidence type="ECO:0000313" key="2">
    <source>
        <dbReference type="EMBL" id="KAJ8103346.1"/>
    </source>
</evidence>
<keyword evidence="3" id="KW-1185">Reference proteome</keyword>
<protein>
    <submittedName>
        <fullName evidence="2">AhpC/TSA antioxidant enzyme-domain-containing protein</fullName>
    </submittedName>
</protein>
<dbReference type="Pfam" id="PF13911">
    <property type="entry name" value="AhpC-TSA_2"/>
    <property type="match status" value="1"/>
</dbReference>
<evidence type="ECO:0000256" key="1">
    <source>
        <dbReference type="SAM" id="MobiDB-lite"/>
    </source>
</evidence>
<gene>
    <name evidence="2" type="ORF">POJ06DRAFT_247318</name>
</gene>
<evidence type="ECO:0000313" key="3">
    <source>
        <dbReference type="Proteomes" id="UP001217417"/>
    </source>
</evidence>
<dbReference type="EMBL" id="JARPMG010000002">
    <property type="protein sequence ID" value="KAJ8103346.1"/>
    <property type="molecule type" value="Genomic_DNA"/>
</dbReference>
<accession>A0AAD7VVS7</accession>
<dbReference type="Gene3D" id="3.40.30.10">
    <property type="entry name" value="Glutaredoxin"/>
    <property type="match status" value="1"/>
</dbReference>
<dbReference type="Proteomes" id="UP001217417">
    <property type="component" value="Unassembled WGS sequence"/>
</dbReference>
<organism evidence="2 3">
    <name type="scientific">Lipomyces tetrasporus</name>
    <dbReference type="NCBI Taxonomy" id="54092"/>
    <lineage>
        <taxon>Eukaryota</taxon>
        <taxon>Fungi</taxon>
        <taxon>Dikarya</taxon>
        <taxon>Ascomycota</taxon>
        <taxon>Saccharomycotina</taxon>
        <taxon>Lipomycetes</taxon>
        <taxon>Lipomycetales</taxon>
        <taxon>Lipomycetaceae</taxon>
        <taxon>Lipomyces</taxon>
    </lineage>
</organism>
<dbReference type="CDD" id="cd02970">
    <property type="entry name" value="PRX_like2"/>
    <property type="match status" value="1"/>
</dbReference>
<dbReference type="InterPro" id="IPR032801">
    <property type="entry name" value="PXL2A/B/C"/>
</dbReference>
<feature type="region of interest" description="Disordered" evidence="1">
    <location>
        <begin position="1"/>
        <end position="23"/>
    </location>
</feature>
<dbReference type="PANTHER" id="PTHR28630:SF3">
    <property type="entry name" value="PEROXIREDOXIN-LIKE 2C"/>
    <property type="match status" value="1"/>
</dbReference>
<dbReference type="GeneID" id="80882056"/>
<dbReference type="RefSeq" id="XP_056046796.1">
    <property type="nucleotide sequence ID" value="XM_056186890.1"/>
</dbReference>
<proteinExistence type="predicted"/>
<sequence length="232" mass="25471">MSVEQSEASLPNPTREGKNGEVEITDDLPYLDQLKSVAKIPIFDGDGQKLAFEDLFSNPDSGKKRIMVIFIRHFFCGNCQAYVHTLSTSIPSPDSLPAGTTMAIIGCGSHTLIPMYAKETACPFPIYSDPSRRLFDTLGMTRSLSLGNSTPDYVQESVFASTIRGIAQIFKRIPTGDGLNGGDVRQNGGEFLFEVQGGVIDPVWCHRMRNTRDHTEVPALRRVLDLDADSKA</sequence>
<dbReference type="SUPFAM" id="SSF52833">
    <property type="entry name" value="Thioredoxin-like"/>
    <property type="match status" value="1"/>
</dbReference>